<proteinExistence type="predicted"/>
<accession>A0ACB9TXA3</accession>
<reference evidence="1" key="1">
    <citation type="submission" date="2022-04" db="EMBL/GenBank/DDBJ databases">
        <title>Chromosome-scale genome assembly of Holotrichia oblita Faldermann.</title>
        <authorList>
            <person name="Rongchong L."/>
        </authorList>
    </citation>
    <scope>NUCLEOTIDE SEQUENCE</scope>
    <source>
        <strain evidence="1">81SQS9</strain>
    </source>
</reference>
<organism evidence="1 2">
    <name type="scientific">Holotrichia oblita</name>
    <name type="common">Chafer beetle</name>
    <dbReference type="NCBI Taxonomy" id="644536"/>
    <lineage>
        <taxon>Eukaryota</taxon>
        <taxon>Metazoa</taxon>
        <taxon>Ecdysozoa</taxon>
        <taxon>Arthropoda</taxon>
        <taxon>Hexapoda</taxon>
        <taxon>Insecta</taxon>
        <taxon>Pterygota</taxon>
        <taxon>Neoptera</taxon>
        <taxon>Endopterygota</taxon>
        <taxon>Coleoptera</taxon>
        <taxon>Polyphaga</taxon>
        <taxon>Scarabaeiformia</taxon>
        <taxon>Scarabaeidae</taxon>
        <taxon>Melolonthinae</taxon>
        <taxon>Holotrichia</taxon>
    </lineage>
</organism>
<gene>
    <name evidence="1" type="ORF">MML48_1g06873</name>
</gene>
<protein>
    <submittedName>
        <fullName evidence="1">42-9-9 protein-related</fullName>
    </submittedName>
</protein>
<evidence type="ECO:0000313" key="2">
    <source>
        <dbReference type="Proteomes" id="UP001056778"/>
    </source>
</evidence>
<comment type="caution">
    <text evidence="1">The sequence shown here is derived from an EMBL/GenBank/DDBJ whole genome shotgun (WGS) entry which is preliminary data.</text>
</comment>
<dbReference type="Proteomes" id="UP001056778">
    <property type="component" value="Chromosome 1"/>
</dbReference>
<dbReference type="EMBL" id="CM043015">
    <property type="protein sequence ID" value="KAI4471274.1"/>
    <property type="molecule type" value="Genomic_DNA"/>
</dbReference>
<evidence type="ECO:0000313" key="1">
    <source>
        <dbReference type="EMBL" id="KAI4471274.1"/>
    </source>
</evidence>
<sequence length="128" mass="14756">MVVKHHLEGYPAFCEFMDKLKDNKGNVHVFFSGLKLETGQSWCPTCVEAKPVVEEALIQAEPDSQFLYVEVGDRAFWEDPNCPFRTDKRTSLLVLPTLLRWGQPQRLQGDQCKNPDLVEMLFQDDLKL</sequence>
<name>A0ACB9TXA3_HOLOL</name>
<keyword evidence="2" id="KW-1185">Reference proteome</keyword>